<name>A0A078A0U3_STYLE</name>
<evidence type="ECO:0000256" key="2">
    <source>
        <dbReference type="SAM" id="MobiDB-lite"/>
    </source>
</evidence>
<feature type="compositionally biased region" description="Polar residues" evidence="2">
    <location>
        <begin position="214"/>
        <end position="229"/>
    </location>
</feature>
<reference evidence="3 4" key="1">
    <citation type="submission" date="2014-06" db="EMBL/GenBank/DDBJ databases">
        <authorList>
            <person name="Swart Estienne"/>
        </authorList>
    </citation>
    <scope>NUCLEOTIDE SEQUENCE [LARGE SCALE GENOMIC DNA]</scope>
    <source>
        <strain evidence="3 4">130c</strain>
    </source>
</reference>
<proteinExistence type="predicted"/>
<protein>
    <submittedName>
        <fullName evidence="3">Uncharacterized protein</fullName>
    </submittedName>
</protein>
<dbReference type="EMBL" id="CCKQ01003951">
    <property type="protein sequence ID" value="CDW75088.1"/>
    <property type="molecule type" value="Genomic_DNA"/>
</dbReference>
<dbReference type="Proteomes" id="UP000039865">
    <property type="component" value="Unassembled WGS sequence"/>
</dbReference>
<keyword evidence="1" id="KW-0175">Coiled coil</keyword>
<dbReference type="InParanoid" id="A0A078A0U3"/>
<accession>A0A078A0U3</accession>
<organism evidence="3 4">
    <name type="scientific">Stylonychia lemnae</name>
    <name type="common">Ciliate</name>
    <dbReference type="NCBI Taxonomy" id="5949"/>
    <lineage>
        <taxon>Eukaryota</taxon>
        <taxon>Sar</taxon>
        <taxon>Alveolata</taxon>
        <taxon>Ciliophora</taxon>
        <taxon>Intramacronucleata</taxon>
        <taxon>Spirotrichea</taxon>
        <taxon>Stichotrichia</taxon>
        <taxon>Sporadotrichida</taxon>
        <taxon>Oxytrichidae</taxon>
        <taxon>Stylonychinae</taxon>
        <taxon>Stylonychia</taxon>
    </lineage>
</organism>
<evidence type="ECO:0000313" key="4">
    <source>
        <dbReference type="Proteomes" id="UP000039865"/>
    </source>
</evidence>
<feature type="coiled-coil region" evidence="1">
    <location>
        <begin position="56"/>
        <end position="111"/>
    </location>
</feature>
<feature type="region of interest" description="Disordered" evidence="2">
    <location>
        <begin position="206"/>
        <end position="229"/>
    </location>
</feature>
<dbReference type="AlphaFoldDB" id="A0A078A0U3"/>
<evidence type="ECO:0000256" key="1">
    <source>
        <dbReference type="SAM" id="Coils"/>
    </source>
</evidence>
<sequence length="287" mass="33109">MGSFMIDCGCFFCDSCYQIYCIKFQGINYSLDPNELFEEQNCTEQNPNKLNRALSFARQKRKYQILQRENQELKAKCQDLKNQNSRLMQQNGNMRGRNENYQNQNMNLNNNNLRPQIDDRSVSSIPIILPQTNLNQKGDPLRNLTNQYGIKNRGEGQHEIESNKLSSSSKNAHYMGGVMGRPTNLRDSRQIPNLMSQDNMMNRSVANKSRAPRNGQQNYNDKSRVNSAPSLMNGMQMRTTTNNDSFEYYRNDLGRVNQKRTYNQLVNPGGIRNVPNTLGINLMARKL</sequence>
<evidence type="ECO:0000313" key="3">
    <source>
        <dbReference type="EMBL" id="CDW75088.1"/>
    </source>
</evidence>
<keyword evidence="4" id="KW-1185">Reference proteome</keyword>
<gene>
    <name evidence="3" type="primary">Contig6857.g7338</name>
    <name evidence="3" type="ORF">STYLEM_4074</name>
</gene>